<reference evidence="1 2" key="1">
    <citation type="journal article" date="1994" name="Int. J. Syst. Bacteriol.">
        <title>Phylogenetic positions of novel aerobic, bacteriochlorophyll a-containing bacteria and description of Roseococcus thiosulfatophilus gen. nov., sp. nov., Erythromicrobium ramosum gen. nov., sp. nov., and Erythrobacter litoralis sp. nov.</title>
        <authorList>
            <person name="Yurkov V."/>
            <person name="Stackebrandt E."/>
            <person name="Holmes A."/>
            <person name="Fuerst J.A."/>
            <person name="Hugenholtz P."/>
            <person name="Golecki J."/>
            <person name="Gad'on N."/>
            <person name="Gorlenko V.M."/>
            <person name="Kompantseva E.I."/>
            <person name="Drews G."/>
        </authorList>
    </citation>
    <scope>NUCLEOTIDE SEQUENCE [LARGE SCALE GENOMIC DNA]</scope>
    <source>
        <strain evidence="1 2">KR-99</strain>
    </source>
</reference>
<dbReference type="Proteomes" id="UP000589292">
    <property type="component" value="Unassembled WGS sequence"/>
</dbReference>
<keyword evidence="2" id="KW-1185">Reference proteome</keyword>
<evidence type="ECO:0000313" key="2">
    <source>
        <dbReference type="Proteomes" id="UP000589292"/>
    </source>
</evidence>
<gene>
    <name evidence="1" type="ORF">FG486_06950</name>
</gene>
<sequence length="585" mass="63237">MAFFFASVIDDQNVPLGQTVLRRTLMNLGLLTLVIFCGLSSKPAVADVTAVFASDQGWQFVIEVAADGPIRITEKSRGDFEAGYTLIRAGKYYEVSPGPGGPVAISAEAADYMFRQGVSRGEIVPSDKSPRSLHKPEVVKQEQVQIAGYTGTRYSLANGSAESVVVSDAPELKPLGRAIDHLFAQMESSGHESDLAAFRPLIASRGVLSFFGELSLTQVSFETIDRSRFALPGNVTELSDVVGPSVEVQAEHTDQEQRDIVKGVYHDKALYLLDDSGAMQVWSEESRTGRPFKVPGSVLSFCLMEKNLWAATKGKRGKSVMLWTRQLPSQAGPNGGEWQRVGSFTRNGGNEALVLDCSSREPVLVAGNRAIMPVSGSAVELARQMSTHPALVVSYVQDGMLWLGFNSGEWGGGLHRIRLSDGTVDSPSHIDPASPCGGKLNPNCDPVTGLAPDPAKPNCMLATIGLVHMMSRGGVVQVCGNDLSMIYAKPYTLDPNWRWAGKIDEDNRESVAFHALAPARTGDRAFAVASDGVYQFVGVTEPDFAPFQGQRIGAIDWSNPDYVLVRTRMNQRHSLSGGSYLLIPR</sequence>
<comment type="caution">
    <text evidence="1">The sequence shown here is derived from an EMBL/GenBank/DDBJ whole genome shotgun (WGS) entry which is preliminary data.</text>
</comment>
<protein>
    <submittedName>
        <fullName evidence="1">Uncharacterized protein</fullName>
    </submittedName>
</protein>
<organism evidence="1 2">
    <name type="scientific">Sphingomonas ursincola</name>
    <dbReference type="NCBI Taxonomy" id="56361"/>
    <lineage>
        <taxon>Bacteria</taxon>
        <taxon>Pseudomonadati</taxon>
        <taxon>Pseudomonadota</taxon>
        <taxon>Alphaproteobacteria</taxon>
        <taxon>Sphingomonadales</taxon>
        <taxon>Sphingomonadaceae</taxon>
        <taxon>Sphingomonas</taxon>
    </lineage>
</organism>
<name>A0A7V8RD71_9SPHN</name>
<proteinExistence type="predicted"/>
<evidence type="ECO:0000313" key="1">
    <source>
        <dbReference type="EMBL" id="MBA1374070.1"/>
    </source>
</evidence>
<dbReference type="RefSeq" id="WP_181267032.1">
    <property type="nucleotide sequence ID" value="NZ_BAAAGB010000001.1"/>
</dbReference>
<dbReference type="EMBL" id="VDES01000002">
    <property type="protein sequence ID" value="MBA1374070.1"/>
    <property type="molecule type" value="Genomic_DNA"/>
</dbReference>
<accession>A0A7V8RD71</accession>
<dbReference type="AlphaFoldDB" id="A0A7V8RD71"/>